<dbReference type="InterPro" id="IPR016187">
    <property type="entry name" value="CTDL_fold"/>
</dbReference>
<feature type="domain" description="Sulfatase-modifying factor enzyme-like" evidence="2">
    <location>
        <begin position="205"/>
        <end position="431"/>
    </location>
</feature>
<keyword evidence="1" id="KW-0472">Membrane</keyword>
<organism evidence="3 4">
    <name type="scientific">Pseudoprevotella muciniphila</name>
    <dbReference type="NCBI Taxonomy" id="2133944"/>
    <lineage>
        <taxon>Bacteria</taxon>
        <taxon>Pseudomonadati</taxon>
        <taxon>Bacteroidota</taxon>
        <taxon>Bacteroidia</taxon>
        <taxon>Bacteroidales</taxon>
        <taxon>Prevotellaceae</taxon>
        <taxon>Pseudoprevotella</taxon>
    </lineage>
</organism>
<dbReference type="GO" id="GO:0120147">
    <property type="term" value="F:formylglycine-generating oxidase activity"/>
    <property type="evidence" value="ECO:0007669"/>
    <property type="project" value="TreeGrafter"/>
</dbReference>
<evidence type="ECO:0000256" key="1">
    <source>
        <dbReference type="SAM" id="Phobius"/>
    </source>
</evidence>
<keyword evidence="4" id="KW-1185">Reference proteome</keyword>
<keyword evidence="1" id="KW-1133">Transmembrane helix</keyword>
<feature type="transmembrane region" description="Helical" evidence="1">
    <location>
        <begin position="142"/>
        <end position="163"/>
    </location>
</feature>
<keyword evidence="1" id="KW-0812">Transmembrane</keyword>
<name>A0A5P8E8L4_9BACT</name>
<dbReference type="InterPro" id="IPR051043">
    <property type="entry name" value="Sulfatase_Mod_Factor_Kinase"/>
</dbReference>
<sequence length="439" mass="49284">MTLNSPRSTSYCPLAKGTVLAGHYRIVRHIGHDGQCIVYIATDTKFQDAARELIIKEFFIPGLNTRNRQTGEIVLKDSAAATEIEHRRKRFHEAAEQLSRAKKPHETRATDFFHEHGTDYIVIYDTDLSQSIGRRKFGKRSIITLAALLATFAIGALCLWQALRTPAETADIPTTPSPAPIAGPTIAVNQQKLVIPLANNIEHTLIPVIGSAFVMGATLEQQADTYAEVKPVHSVTLDDFFIGQCEVTQREWEAIMGNNPSIHKGTNHPVENITWEDAQTFLKLLNDRRSNMPLGKYAGWEFRLPTEAEWEYAARGGNQAENLRYSGSNDFRKVAWLADNSRNSTHRVKTLTPNKLGIYDMSGNVREMCMDFYDVTYYHRSPTLNPCNTTQTHYRVIRGSCYNLSANVSSLCMRHACYPNVPASDLGFRIVLAPKVQTQ</sequence>
<evidence type="ECO:0000259" key="2">
    <source>
        <dbReference type="Pfam" id="PF03781"/>
    </source>
</evidence>
<protein>
    <recommendedName>
        <fullName evidence="2">Sulfatase-modifying factor enzyme-like domain-containing protein</fullName>
    </recommendedName>
</protein>
<proteinExistence type="predicted"/>
<dbReference type="KEGG" id="alq:C7Y71_010280"/>
<evidence type="ECO:0000313" key="4">
    <source>
        <dbReference type="Proteomes" id="UP000249375"/>
    </source>
</evidence>
<dbReference type="PANTHER" id="PTHR23150">
    <property type="entry name" value="SULFATASE MODIFYING FACTOR 1, 2"/>
    <property type="match status" value="1"/>
</dbReference>
<dbReference type="Pfam" id="PF03781">
    <property type="entry name" value="FGE-sulfatase"/>
    <property type="match status" value="1"/>
</dbReference>
<dbReference type="RefSeq" id="WP_111897595.1">
    <property type="nucleotide sequence ID" value="NZ_CP033459.1"/>
</dbReference>
<dbReference type="SUPFAM" id="SSF56436">
    <property type="entry name" value="C-type lectin-like"/>
    <property type="match status" value="1"/>
</dbReference>
<dbReference type="Gene3D" id="3.30.200.20">
    <property type="entry name" value="Phosphorylase Kinase, domain 1"/>
    <property type="match status" value="1"/>
</dbReference>
<dbReference type="InterPro" id="IPR005532">
    <property type="entry name" value="SUMF_dom"/>
</dbReference>
<dbReference type="Gene3D" id="3.90.1580.10">
    <property type="entry name" value="paralog of FGE (formylglycine-generating enzyme)"/>
    <property type="match status" value="1"/>
</dbReference>
<evidence type="ECO:0000313" key="3">
    <source>
        <dbReference type="EMBL" id="QFQ13365.1"/>
    </source>
</evidence>
<gene>
    <name evidence="3" type="ORF">C7Y71_010280</name>
</gene>
<reference evidence="3 4" key="1">
    <citation type="submission" date="2018-11" db="EMBL/GenBank/DDBJ databases">
        <authorList>
            <person name="Na S.W."/>
            <person name="Baik M."/>
        </authorList>
    </citation>
    <scope>NUCLEOTIDE SEQUENCE [LARGE SCALE GENOMIC DNA]</scope>
    <source>
        <strain evidence="3 4">E39</strain>
    </source>
</reference>
<dbReference type="EMBL" id="CP033459">
    <property type="protein sequence ID" value="QFQ13365.1"/>
    <property type="molecule type" value="Genomic_DNA"/>
</dbReference>
<accession>A0A5P8E8L4</accession>
<dbReference type="AlphaFoldDB" id="A0A5P8E8L4"/>
<dbReference type="OrthoDB" id="9768004at2"/>
<dbReference type="Proteomes" id="UP000249375">
    <property type="component" value="Chromosome"/>
</dbReference>
<dbReference type="PANTHER" id="PTHR23150:SF19">
    <property type="entry name" value="FORMYLGLYCINE-GENERATING ENZYME"/>
    <property type="match status" value="1"/>
</dbReference>
<dbReference type="InterPro" id="IPR042095">
    <property type="entry name" value="SUMF_sf"/>
</dbReference>